<dbReference type="PANTHER" id="PTHR35798">
    <property type="entry name" value="CELL DIVISION PROTEIN SEPF"/>
    <property type="match status" value="1"/>
</dbReference>
<keyword evidence="2" id="KW-0131">Cell cycle</keyword>
<gene>
    <name evidence="2 3" type="primary">sepF</name>
    <name evidence="3" type="ORF">KQI42_20440</name>
</gene>
<comment type="function">
    <text evidence="1 2">Cell division protein that is part of the divisome complex and is recruited early to the Z-ring. Probably stimulates Z-ring formation, perhaps through the cross-linking of FtsZ protofilaments. Its function overlaps with FtsA.</text>
</comment>
<protein>
    <recommendedName>
        <fullName evidence="2">Cell division protein SepF</fullName>
    </recommendedName>
</protein>
<dbReference type="InterPro" id="IPR007561">
    <property type="entry name" value="Cell_div_SepF/SepF-rel"/>
</dbReference>
<accession>A0ABS6EBS4</accession>
<evidence type="ECO:0000313" key="4">
    <source>
        <dbReference type="Proteomes" id="UP000749471"/>
    </source>
</evidence>
<evidence type="ECO:0000256" key="2">
    <source>
        <dbReference type="HAMAP-Rule" id="MF_01197"/>
    </source>
</evidence>
<dbReference type="RefSeq" id="WP_216522627.1">
    <property type="nucleotide sequence ID" value="NZ_JAHLPM010000035.1"/>
</dbReference>
<dbReference type="Pfam" id="PF04472">
    <property type="entry name" value="SepF"/>
    <property type="match status" value="1"/>
</dbReference>
<dbReference type="InterPro" id="IPR023052">
    <property type="entry name" value="Cell_div_SepF"/>
</dbReference>
<keyword evidence="4" id="KW-1185">Reference proteome</keyword>
<evidence type="ECO:0000313" key="3">
    <source>
        <dbReference type="EMBL" id="MBU5440368.1"/>
    </source>
</evidence>
<organism evidence="3 4">
    <name type="scientific">Tissierella simiarum</name>
    <dbReference type="NCBI Taxonomy" id="2841534"/>
    <lineage>
        <taxon>Bacteria</taxon>
        <taxon>Bacillati</taxon>
        <taxon>Bacillota</taxon>
        <taxon>Tissierellia</taxon>
        <taxon>Tissierellales</taxon>
        <taxon>Tissierellaceae</taxon>
        <taxon>Tissierella</taxon>
    </lineage>
</organism>
<evidence type="ECO:0000256" key="1">
    <source>
        <dbReference type="ARBA" id="ARBA00044936"/>
    </source>
</evidence>
<comment type="subunit">
    <text evidence="2">Homodimer. Interacts with FtsZ.</text>
</comment>
<dbReference type="PANTHER" id="PTHR35798:SF1">
    <property type="entry name" value="CELL DIVISION PROTEIN SEPF"/>
    <property type="match status" value="1"/>
</dbReference>
<proteinExistence type="inferred from homology"/>
<dbReference type="EMBL" id="JAHLPM010000035">
    <property type="protein sequence ID" value="MBU5440368.1"/>
    <property type="molecule type" value="Genomic_DNA"/>
</dbReference>
<keyword evidence="2" id="KW-0717">Septation</keyword>
<comment type="similarity">
    <text evidence="2">Belongs to the SepF family.</text>
</comment>
<sequence length="141" mass="16355">MGNIMDKFKYFIGIDDLDEEEYEDEEETLEVPVTTKTKKINNNVVNIHTNSNMKLVVHEPLSYEEAPRIVDDLKMRKTVVVNLEQLEVNVKRQIFDFINGGLYALEGNIQKVTKDIFVLAPNNVEIDGIKDELRNRGIFPW</sequence>
<dbReference type="GO" id="GO:0051301">
    <property type="term" value="P:cell division"/>
    <property type="evidence" value="ECO:0007669"/>
    <property type="project" value="UniProtKB-KW"/>
</dbReference>
<keyword evidence="2 3" id="KW-0132">Cell division</keyword>
<reference evidence="3 4" key="1">
    <citation type="submission" date="2021-06" db="EMBL/GenBank/DDBJ databases">
        <authorList>
            <person name="Sun Q."/>
            <person name="Li D."/>
        </authorList>
    </citation>
    <scope>NUCLEOTIDE SEQUENCE [LARGE SCALE GENOMIC DNA]</scope>
    <source>
        <strain evidence="3 4">MSJ-40</strain>
    </source>
</reference>
<comment type="subcellular location">
    <subcellularLocation>
        <location evidence="2">Cytoplasm</location>
    </subcellularLocation>
    <text evidence="2">Localizes to the division site, in a FtsZ-dependent manner.</text>
</comment>
<name>A0ABS6EBS4_9FIRM</name>
<keyword evidence="2" id="KW-0963">Cytoplasm</keyword>
<comment type="caution">
    <text evidence="3">The sequence shown here is derived from an EMBL/GenBank/DDBJ whole genome shotgun (WGS) entry which is preliminary data.</text>
</comment>
<dbReference type="Proteomes" id="UP000749471">
    <property type="component" value="Unassembled WGS sequence"/>
</dbReference>
<dbReference type="HAMAP" id="MF_01197">
    <property type="entry name" value="SepF"/>
    <property type="match status" value="1"/>
</dbReference>